<name>A0ABV4K2W0_9BACT</name>
<evidence type="ECO:0000313" key="3">
    <source>
        <dbReference type="Proteomes" id="UP001568698"/>
    </source>
</evidence>
<comment type="caution">
    <text evidence="2">The sequence shown here is derived from an EMBL/GenBank/DDBJ whole genome shotgun (WGS) entry which is preliminary data.</text>
</comment>
<feature type="chain" id="PRO_5046043783" evidence="1">
    <location>
        <begin position="33"/>
        <end position="319"/>
    </location>
</feature>
<gene>
    <name evidence="2" type="ORF">AB6M95_11095</name>
</gene>
<proteinExistence type="predicted"/>
<dbReference type="RefSeq" id="WP_371386818.1">
    <property type="nucleotide sequence ID" value="NZ_JBGLYH010000029.1"/>
</dbReference>
<dbReference type="Proteomes" id="UP001568698">
    <property type="component" value="Unassembled WGS sequence"/>
</dbReference>
<protein>
    <submittedName>
        <fullName evidence="2">Uncharacterized protein</fullName>
    </submittedName>
</protein>
<keyword evidence="1" id="KW-0732">Signal</keyword>
<accession>A0ABV4K2W0</accession>
<sequence length="319" mass="35158">MFSPAAILRGFRRPLPAIALAAVCLTTLPGLAESGKPVCVTANQPIIDSYREILSRFGGDPLKVTPDLPPGRYDRTAVEMVIVVRALRLGGMDRPIAFVKASNARRAVEEVICGEAVLTGQQLDPSVLNDRQDIGDLYLSDPVTPVGEFHKLFYCLPENKNVLAARSAEDLNRAGRGIIGTVWDNDRCVLRDMGITNLAQAPTFPCLIKMILAGRADWIPMEASNQPGMERVMEGRRFVPVPGIRFSLIESRHFMVSRVHPDGQAVFNALQAGLRELRRQGFIRAMLDATGFHESDRLGWKTLNQDAVDRHRALPSPAQ</sequence>
<evidence type="ECO:0000313" key="2">
    <source>
        <dbReference type="EMBL" id="MEZ7197298.1"/>
    </source>
</evidence>
<evidence type="ECO:0000256" key="1">
    <source>
        <dbReference type="SAM" id="SignalP"/>
    </source>
</evidence>
<keyword evidence="3" id="KW-1185">Reference proteome</keyword>
<organism evidence="2 3">
    <name type="scientific">Pseudodesulfovibrio karagichevae</name>
    <dbReference type="NCBI Taxonomy" id="3239305"/>
    <lineage>
        <taxon>Bacteria</taxon>
        <taxon>Pseudomonadati</taxon>
        <taxon>Thermodesulfobacteriota</taxon>
        <taxon>Desulfovibrionia</taxon>
        <taxon>Desulfovibrionales</taxon>
        <taxon>Desulfovibrionaceae</taxon>
    </lineage>
</organism>
<feature type="signal peptide" evidence="1">
    <location>
        <begin position="1"/>
        <end position="32"/>
    </location>
</feature>
<dbReference type="EMBL" id="JBGLYH010000029">
    <property type="protein sequence ID" value="MEZ7197298.1"/>
    <property type="molecule type" value="Genomic_DNA"/>
</dbReference>
<reference evidence="2 3" key="1">
    <citation type="submission" date="2024-08" db="EMBL/GenBank/DDBJ databases">
        <title>Sulfate-reducing bacteria isolated from formation water of the oil field in Kazakhstan and description of Pseudodesulfovibrio sp.</title>
        <authorList>
            <person name="Bidzhieva S.K."/>
            <person name="Tourova T.P."/>
            <person name="Grouzdev D.S."/>
            <person name="Beletsky A.V."/>
            <person name="Sokolova D.S."/>
            <person name="Samigullina S.R."/>
            <person name="Poltaraus A.B."/>
            <person name="Avtukh A.N."/>
            <person name="Tereshina V.M."/>
            <person name="Zhaparov N.S."/>
            <person name="Mardanov A.V."/>
            <person name="Nazina T.N."/>
        </authorList>
    </citation>
    <scope>NUCLEOTIDE SEQUENCE [LARGE SCALE GENOMIC DNA]</scope>
    <source>
        <strain evidence="2 3">9FUS</strain>
    </source>
</reference>